<dbReference type="RefSeq" id="WP_053924926.1">
    <property type="nucleotide sequence ID" value="NZ_LGKG01000140.1"/>
</dbReference>
<dbReference type="AlphaFoldDB" id="A0A0N0XUD6"/>
<dbReference type="Proteomes" id="UP000037982">
    <property type="component" value="Unassembled WGS sequence"/>
</dbReference>
<evidence type="ECO:0000256" key="1">
    <source>
        <dbReference type="RuleBase" id="RU362001"/>
    </source>
</evidence>
<comment type="caution">
    <text evidence="2">The sequence shown here is derived from an EMBL/GenBank/DDBJ whole genome shotgun (WGS) entry which is preliminary data.</text>
</comment>
<keyword evidence="3" id="KW-1185">Reference proteome</keyword>
<dbReference type="EMBL" id="LGKG01000140">
    <property type="protein sequence ID" value="KPC62346.1"/>
    <property type="molecule type" value="Genomic_DNA"/>
</dbReference>
<name>A0A0N0XUD6_9ACTN</name>
<protein>
    <recommendedName>
        <fullName evidence="1">ESAT-6-like protein</fullName>
    </recommendedName>
</protein>
<organism evidence="2 3">
    <name type="scientific">Streptomyces chattanoogensis</name>
    <dbReference type="NCBI Taxonomy" id="66876"/>
    <lineage>
        <taxon>Bacteria</taxon>
        <taxon>Bacillati</taxon>
        <taxon>Actinomycetota</taxon>
        <taxon>Actinomycetes</taxon>
        <taxon>Kitasatosporales</taxon>
        <taxon>Streptomycetaceae</taxon>
        <taxon>Streptomyces</taxon>
    </lineage>
</organism>
<dbReference type="SUPFAM" id="SSF140453">
    <property type="entry name" value="EsxAB dimer-like"/>
    <property type="match status" value="1"/>
</dbReference>
<dbReference type="InterPro" id="IPR036689">
    <property type="entry name" value="ESAT-6-like_sf"/>
</dbReference>
<accession>A0A0N0XUD6</accession>
<comment type="similarity">
    <text evidence="1">Belongs to the WXG100 family.</text>
</comment>
<dbReference type="NCBIfam" id="TIGR03930">
    <property type="entry name" value="WXG100_ESAT6"/>
    <property type="match status" value="1"/>
</dbReference>
<evidence type="ECO:0000313" key="3">
    <source>
        <dbReference type="Proteomes" id="UP000037982"/>
    </source>
</evidence>
<sequence length="97" mass="10583">MSGQILVNFATIQQASQDVRGTANNIRQQLDDLEAGVKKIAASWEGSAQEGYQARQREWDQRAASLHSTLEAIAKALDNAAQNYQATEHKNAGIWAG</sequence>
<dbReference type="InterPro" id="IPR010310">
    <property type="entry name" value="T7SS_ESAT-6-like"/>
</dbReference>
<dbReference type="Pfam" id="PF06013">
    <property type="entry name" value="WXG100"/>
    <property type="match status" value="1"/>
</dbReference>
<proteinExistence type="inferred from homology"/>
<dbReference type="PATRIC" id="fig|66876.3.peg.4290"/>
<gene>
    <name evidence="2" type="ORF">ADL29_19505</name>
</gene>
<evidence type="ECO:0000313" key="2">
    <source>
        <dbReference type="EMBL" id="KPC62346.1"/>
    </source>
</evidence>
<reference evidence="3" key="1">
    <citation type="submission" date="2015-07" db="EMBL/GenBank/DDBJ databases">
        <authorList>
            <person name="Ju K.-S."/>
            <person name="Doroghazi J.R."/>
            <person name="Metcalf W.W."/>
        </authorList>
    </citation>
    <scope>NUCLEOTIDE SEQUENCE [LARGE SCALE GENOMIC DNA]</scope>
    <source>
        <strain evidence="3">NRRL ISP-5002</strain>
    </source>
</reference>
<dbReference type="Gene3D" id="1.10.287.1060">
    <property type="entry name" value="ESAT-6-like"/>
    <property type="match status" value="1"/>
</dbReference>